<feature type="region of interest" description="Disordered" evidence="1">
    <location>
        <begin position="48"/>
        <end position="76"/>
    </location>
</feature>
<evidence type="ECO:0000313" key="2">
    <source>
        <dbReference type="EMBL" id="ASF00794.1"/>
    </source>
</evidence>
<accession>A0A218MNE6</accession>
<feature type="compositionally biased region" description="Polar residues" evidence="1">
    <location>
        <begin position="60"/>
        <end position="70"/>
    </location>
</feature>
<proteinExistence type="predicted"/>
<reference evidence="2" key="2">
    <citation type="journal article" date="2017" name="Nat. Commun.">
        <title>Single-virus genomics reveals hidden cosmopolitan and abundant viruses.</title>
        <authorList>
            <person name="Martinez-Hernandez F."/>
            <person name="Fornas O."/>
            <person name="Lluesma Gomez M."/>
            <person name="Bolduc B."/>
            <person name="de la Cruz Pena M.J."/>
            <person name="Martinez J.M."/>
            <person name="Anton J."/>
            <person name="Gasol J.M."/>
            <person name="Rosselli R."/>
            <person name="Rodriguez-Valera F."/>
            <person name="Sullivan M.B."/>
            <person name="Acinas S.G."/>
            <person name="Martinez-Garcia M."/>
        </authorList>
    </citation>
    <scope>NUCLEOTIDE SEQUENCE</scope>
</reference>
<sequence length="324" mass="36511">MANIIPKKVSKIFSDVRDYTSSDTVTTILTSEANKIWRAKILLDRVTKPGEKDNPDEVFPNTNATPSLKNGSEKQQYKPVVSSKSTLLNKNFKSRLQISFHPNKEDIIPANLTGESRRQQLSKSKPTISIYNFFTYPIQSIELQTIPKDLEISSEGTWAVINSSGRNLPMYHYTGSETTIQFNISWYANDPKNPQDVLAKCRLLERWSKADGYEKAPPLLQIDWGTGGIFGNFNAETGENMKGPKYYFILQSASYKLSGWQTDARILDPHSNQLIPKPGYTKRGLKPCLATQELIFKRVSARSITYSDIISDDSLRGVQGIKGF</sequence>
<reference evidence="2" key="1">
    <citation type="submission" date="2016-10" db="EMBL/GenBank/DDBJ databases">
        <authorList>
            <person name="Varghese N."/>
        </authorList>
    </citation>
    <scope>NUCLEOTIDE SEQUENCE</scope>
</reference>
<protein>
    <submittedName>
        <fullName evidence="2">Uncharacterized protein</fullName>
    </submittedName>
</protein>
<evidence type="ECO:0000256" key="1">
    <source>
        <dbReference type="SAM" id="MobiDB-lite"/>
    </source>
</evidence>
<dbReference type="EMBL" id="KY052856">
    <property type="protein sequence ID" value="ASF00794.1"/>
    <property type="molecule type" value="Genomic_DNA"/>
</dbReference>
<organism evidence="2">
    <name type="scientific">uncultured virus</name>
    <dbReference type="NCBI Taxonomy" id="340016"/>
    <lineage>
        <taxon>Viruses</taxon>
        <taxon>environmental samples</taxon>
    </lineage>
</organism>
<name>A0A218MNE6_9VIRU</name>